<dbReference type="Gene3D" id="3.40.50.10140">
    <property type="entry name" value="Toll/interleukin-1 receptor homology (TIR) domain"/>
    <property type="match status" value="1"/>
</dbReference>
<dbReference type="OrthoDB" id="989456at2759"/>
<dbReference type="FunFam" id="3.40.50.10140:FF:000007">
    <property type="entry name" value="Disease resistance protein (TIR-NBS-LRR class)"/>
    <property type="match status" value="1"/>
</dbReference>
<protein>
    <submittedName>
        <fullName evidence="3">TIR-NBS9</fullName>
    </submittedName>
</protein>
<dbReference type="Proteomes" id="UP001165190">
    <property type="component" value="Unassembled WGS sequence"/>
</dbReference>
<dbReference type="InterPro" id="IPR000157">
    <property type="entry name" value="TIR_dom"/>
</dbReference>
<dbReference type="SUPFAM" id="SSF52200">
    <property type="entry name" value="Toll/Interleukin receptor TIR domain"/>
    <property type="match status" value="1"/>
</dbReference>
<sequence length="154" mass="17859">MFSLKSSSMVKATRYDVFISFRGEDTRHGFTSHLYKELCRKKMEAFIDDEKLRRGDEISEALLKAIEESRGSVIVFSGDYASSRWCLDELVKIMDSKKSNPRNYFVVPVFYCVDPSDVRKQRGSFSDAFAKHDVEKIKSWSCQFIRLGFTRHSA</sequence>
<dbReference type="PANTHER" id="PTHR32009">
    <property type="entry name" value="TMV RESISTANCE PROTEIN N-LIKE"/>
    <property type="match status" value="1"/>
</dbReference>
<evidence type="ECO:0000256" key="1">
    <source>
        <dbReference type="ARBA" id="ARBA00023027"/>
    </source>
</evidence>
<accession>A0A9W7GUX1</accession>
<organism evidence="3 4">
    <name type="scientific">Hibiscus trionum</name>
    <name type="common">Flower of an hour</name>
    <dbReference type="NCBI Taxonomy" id="183268"/>
    <lineage>
        <taxon>Eukaryota</taxon>
        <taxon>Viridiplantae</taxon>
        <taxon>Streptophyta</taxon>
        <taxon>Embryophyta</taxon>
        <taxon>Tracheophyta</taxon>
        <taxon>Spermatophyta</taxon>
        <taxon>Magnoliopsida</taxon>
        <taxon>eudicotyledons</taxon>
        <taxon>Gunneridae</taxon>
        <taxon>Pentapetalae</taxon>
        <taxon>rosids</taxon>
        <taxon>malvids</taxon>
        <taxon>Malvales</taxon>
        <taxon>Malvaceae</taxon>
        <taxon>Malvoideae</taxon>
        <taxon>Hibiscus</taxon>
    </lineage>
</organism>
<dbReference type="AlphaFoldDB" id="A0A9W7GUX1"/>
<dbReference type="PANTHER" id="PTHR32009:SF155">
    <property type="entry name" value="DISEASE RESISTANCE PROTEIN (TIR-NBS-LRR CLASS)"/>
    <property type="match status" value="1"/>
</dbReference>
<reference evidence="3" key="1">
    <citation type="submission" date="2023-05" db="EMBL/GenBank/DDBJ databases">
        <title>Genome and transcriptome analyses reveal genes involved in the formation of fine ridges on petal epidermal cells in Hibiscus trionum.</title>
        <authorList>
            <person name="Koshimizu S."/>
            <person name="Masuda S."/>
            <person name="Ishii T."/>
            <person name="Shirasu K."/>
            <person name="Hoshino A."/>
            <person name="Arita M."/>
        </authorList>
    </citation>
    <scope>NUCLEOTIDE SEQUENCE</scope>
    <source>
        <strain evidence="3">Hamamatsu line</strain>
    </source>
</reference>
<dbReference type="InterPro" id="IPR035897">
    <property type="entry name" value="Toll_tir_struct_dom_sf"/>
</dbReference>
<comment type="caution">
    <text evidence="3">The sequence shown here is derived from an EMBL/GenBank/DDBJ whole genome shotgun (WGS) entry which is preliminary data.</text>
</comment>
<evidence type="ECO:0000259" key="2">
    <source>
        <dbReference type="PROSITE" id="PS50104"/>
    </source>
</evidence>
<evidence type="ECO:0000313" key="4">
    <source>
        <dbReference type="Proteomes" id="UP001165190"/>
    </source>
</evidence>
<dbReference type="GO" id="GO:0007165">
    <property type="term" value="P:signal transduction"/>
    <property type="evidence" value="ECO:0007669"/>
    <property type="project" value="InterPro"/>
</dbReference>
<name>A0A9W7GUX1_HIBTR</name>
<keyword evidence="4" id="KW-1185">Reference proteome</keyword>
<feature type="domain" description="TIR" evidence="2">
    <location>
        <begin position="13"/>
        <end position="154"/>
    </location>
</feature>
<dbReference type="SMART" id="SM00255">
    <property type="entry name" value="TIR"/>
    <property type="match status" value="1"/>
</dbReference>
<gene>
    <name evidence="3" type="ORF">HRI_000219500</name>
</gene>
<proteinExistence type="predicted"/>
<dbReference type="EMBL" id="BSYR01000003">
    <property type="protein sequence ID" value="GMI65502.1"/>
    <property type="molecule type" value="Genomic_DNA"/>
</dbReference>
<keyword evidence="1" id="KW-0520">NAD</keyword>
<evidence type="ECO:0000313" key="3">
    <source>
        <dbReference type="EMBL" id="GMI65502.1"/>
    </source>
</evidence>
<dbReference type="PROSITE" id="PS50104">
    <property type="entry name" value="TIR"/>
    <property type="match status" value="1"/>
</dbReference>
<dbReference type="Pfam" id="PF01582">
    <property type="entry name" value="TIR"/>
    <property type="match status" value="1"/>
</dbReference>